<dbReference type="AlphaFoldDB" id="A0A9Y4TYU9"/>
<dbReference type="InterPro" id="IPR013783">
    <property type="entry name" value="Ig-like_fold"/>
</dbReference>
<dbReference type="Gene3D" id="2.60.40.10">
    <property type="entry name" value="Immunoglobulins"/>
    <property type="match status" value="5"/>
</dbReference>
<evidence type="ECO:0000313" key="2">
    <source>
        <dbReference type="Proteomes" id="UP000694891"/>
    </source>
</evidence>
<dbReference type="SUPFAM" id="SSF49265">
    <property type="entry name" value="Fibronectin type III"/>
    <property type="match status" value="3"/>
</dbReference>
<feature type="domain" description="Fibronectin type-III" evidence="1">
    <location>
        <begin position="1"/>
        <end position="80"/>
    </location>
</feature>
<protein>
    <submittedName>
        <fullName evidence="3">Fibronectin type III domain-containing protein 7-like</fullName>
    </submittedName>
</protein>
<organism evidence="2 3">
    <name type="scientific">Stegastes partitus</name>
    <name type="common">bicolor damselfish</name>
    <dbReference type="NCBI Taxonomy" id="144197"/>
    <lineage>
        <taxon>Eukaryota</taxon>
        <taxon>Metazoa</taxon>
        <taxon>Chordata</taxon>
        <taxon>Craniata</taxon>
        <taxon>Vertebrata</taxon>
        <taxon>Euteleostomi</taxon>
        <taxon>Actinopterygii</taxon>
        <taxon>Neopterygii</taxon>
        <taxon>Teleostei</taxon>
        <taxon>Neoteleostei</taxon>
        <taxon>Acanthomorphata</taxon>
        <taxon>Ovalentaria</taxon>
        <taxon>Pomacentridae</taxon>
        <taxon>Stegastes</taxon>
    </lineage>
</organism>
<dbReference type="RefSeq" id="XP_008304956.1">
    <property type="nucleotide sequence ID" value="XM_008306734.1"/>
</dbReference>
<gene>
    <name evidence="3" type="primary">LOC103376364</name>
</gene>
<dbReference type="InterPro" id="IPR003961">
    <property type="entry name" value="FN3_dom"/>
</dbReference>
<name>A0A9Y4TYU9_9TELE</name>
<dbReference type="GeneID" id="103376364"/>
<reference evidence="3" key="1">
    <citation type="submission" date="2025-08" db="UniProtKB">
        <authorList>
            <consortium name="RefSeq"/>
        </authorList>
    </citation>
    <scope>IDENTIFICATION</scope>
</reference>
<proteinExistence type="predicted"/>
<sequence length="513" mass="52347">SVACITGELTVTWNISVPSENYTTIISRGMGQPLHCNSTGTQCTTGGLMCGSSYVVTVFSVTETCFSLPSPEVTVQTLPCPPTNVTAAHTCAPHPAAVSWVASDSAKRYTAVAVGSRGHRSECRSNETSCSLPGLQCGEVYTIGVSGADDNCTGQQSDTVSLSTEPCTPTNVSSRLICSTGAAQVFWASSANAASYSVKATSNGQTLTCNSSSPNCTLSNLDCGEAYDILVAASDGTCVSKYSAPFRQDQVPCAPGNVTTNLLCGTSDLTVTWIPAAEPLNYSAVAQPLTGNISSVTCHTDGAACVLSGLQCGQTYNVSVRASSGSCSGPYSPPQTVQTATCSPQSLTARTDCGTNSLLVSWNASLGAAAYTVAVTGPNGYSDTCSSSNFTCSFAGLQCGSQYDVTLTTQDSHCTSSPSQTAVVTAPCDPVNVTSVLQCGSDAATVSWAAAAGAVAYTVHAREGGSHLDISCRSNTTSCQLNQLQCGKVYSLTVMAEDATCNSTGATGAVLMT</sequence>
<dbReference type="Proteomes" id="UP000694891">
    <property type="component" value="Unplaced"/>
</dbReference>
<accession>A0A9Y4TYU9</accession>
<dbReference type="PANTHER" id="PTHR47135">
    <property type="entry name" value="FIBRONECTIN TYPE III DOMAIN-CONTAINING PROTEIN 7"/>
    <property type="match status" value="1"/>
</dbReference>
<dbReference type="PANTHER" id="PTHR47135:SF3">
    <property type="entry name" value="FIBRONECTIN TYPE-III DOMAIN-CONTAINING PROTEIN"/>
    <property type="match status" value="1"/>
</dbReference>
<dbReference type="InterPro" id="IPR036116">
    <property type="entry name" value="FN3_sf"/>
</dbReference>
<evidence type="ECO:0000313" key="3">
    <source>
        <dbReference type="RefSeq" id="XP_008304956.1"/>
    </source>
</evidence>
<feature type="non-terminal residue" evidence="3">
    <location>
        <position position="1"/>
    </location>
</feature>
<dbReference type="CDD" id="cd00063">
    <property type="entry name" value="FN3"/>
    <property type="match status" value="1"/>
</dbReference>
<dbReference type="Pfam" id="PF00041">
    <property type="entry name" value="fn3"/>
    <property type="match status" value="2"/>
</dbReference>
<feature type="domain" description="Fibronectin type-III" evidence="1">
    <location>
        <begin position="81"/>
        <end position="167"/>
    </location>
</feature>
<dbReference type="PROSITE" id="PS50853">
    <property type="entry name" value="FN3"/>
    <property type="match status" value="4"/>
</dbReference>
<feature type="non-terminal residue" evidence="3">
    <location>
        <position position="513"/>
    </location>
</feature>
<keyword evidence="2" id="KW-1185">Reference proteome</keyword>
<evidence type="ECO:0000259" key="1">
    <source>
        <dbReference type="PROSITE" id="PS50853"/>
    </source>
</evidence>
<dbReference type="SMART" id="SM00060">
    <property type="entry name" value="FN3"/>
    <property type="match status" value="4"/>
</dbReference>
<feature type="domain" description="Fibronectin type-III" evidence="1">
    <location>
        <begin position="254"/>
        <end position="344"/>
    </location>
</feature>
<feature type="domain" description="Fibronectin type-III" evidence="1">
    <location>
        <begin position="429"/>
        <end position="513"/>
    </location>
</feature>